<keyword evidence="6" id="KW-0804">Transcription</keyword>
<sequence length="1194" mass="124567">MAGSKTATPGRPANGAPQTPAKPQPPPQAPSTPTAAAAAAPSKGAAAAGLQTPTTTTTPGKKKQAATRPHGSPAVTATPLAAAAAAAPMTTTTTTTAAEHDANGHTKTPAGRRGADSTPAKAAKAAKAAAPHVEEDGSGAAGPATSAGGRGHTQPTTARNSSHKKANAGKGGARDASDEDSESDEDSAAAMQIDDDDDDDSNAQQSQPRRNKSTKASNHSSGTTGAVASDATTEYVTRLGGGNITRFPAVFSKDGKFMFAAAGDLVNVYSVNSGERVRCLQTWSSFNAASTDSESSSSSTAPKRASGSGAPAIALWLNPANALQLFSVTSDARLLVWDINDGVLLQQLQLALPAPFPKRRVIAAVPLPDSPYAMVYIVYTPPKHLGMLGDTQLTSAAKATAYFQDLAQPTSTTAATLSTTTTTTPTDAPSKPATLAARKIFKSKALTKLAISGDGVTVAAIGGRYLHVYNLRTETGHKFKHARDLTCVAIHPTEAYIATGDSRGEIVLWYLQSESMQQQGASRTPATSVMHWHANAVAHMCFSSDGVYLISGGLESVLVMWQLQTGHRQYLPRLGAAITAVATSADDTLYAVSHADNSIRIVSAVSLKTLRIVQSLKLGERDSAPVTGLVVEPRTNMLVLNSTLPGTIQFFDAHHDRHVTDIEIVPRHHVTSTPVVHVAFGRGGEWMATIERREDIPSLPKTAARQFPGSTLSSPAHYSMSAEAQSSHAASLSVLATPDATFETRLRFWHYNKSAQRYVLSTCAESPHGISAVSSIQFHPKLDLAVTCGLDKKFRVWALASPASTDSYVASTAAAAAAAAAAASASSGTTAGATAPAVVEEDVAGSWFCRSVGFYRDYHCKSLAFSADGSVLAIAYGSSVTLWDVDTSILQITLSYPPPQEHIQQVAFINDTPYLVARSSTSIYVWNLLTCSVWWSCKLNTSALVLDASSDRFMVFTTVQDPANRKAQQQRVLLFRPMSAVPVSIFHIQDSRRVTAAAFVPTRKGGLASVVYLGDENDLKMLHTSGPVARKASALVPLAANKPTVQQTSYAQLFGSTPSTDAAPAAATAAASSSTSAAAAFSGKSLSATIFSGPAHVIPPVSQLVGPFMGLLLDRVTGKVATAESTTSSAMDTAEDVPAPAQPQTAAVAPRSLLAIAASVGEREFDFLADCFKVGATLTDAAPVASRKVRKDKS</sequence>
<dbReference type="SUPFAM" id="SSF50998">
    <property type="entry name" value="Quinoprotein alcohol dehydrogenase-like"/>
    <property type="match status" value="1"/>
</dbReference>
<keyword evidence="7" id="KW-0539">Nucleus</keyword>
<feature type="compositionally biased region" description="Low complexity" evidence="9">
    <location>
        <begin position="31"/>
        <end position="59"/>
    </location>
</feature>
<evidence type="ECO:0000256" key="1">
    <source>
        <dbReference type="ARBA" id="ARBA00004604"/>
    </source>
</evidence>
<keyword evidence="12" id="KW-1185">Reference proteome</keyword>
<feature type="compositionally biased region" description="Polar residues" evidence="9">
    <location>
        <begin position="214"/>
        <end position="226"/>
    </location>
</feature>
<dbReference type="SMART" id="SM00320">
    <property type="entry name" value="WD40"/>
    <property type="match status" value="7"/>
</dbReference>
<evidence type="ECO:0000313" key="12">
    <source>
        <dbReference type="Proteomes" id="UP000008743"/>
    </source>
</evidence>
<protein>
    <recommendedName>
        <fullName evidence="10">WD repeat-containing protein 75 second beta-propeller domain-containing protein</fullName>
    </recommendedName>
</protein>
<evidence type="ECO:0000256" key="3">
    <source>
        <dbReference type="ARBA" id="ARBA00022552"/>
    </source>
</evidence>
<dbReference type="AlphaFoldDB" id="A0A0D2USX4"/>
<dbReference type="OMA" id="AIMINPA"/>
<gene>
    <name evidence="11" type="ORF">CAOG_008091</name>
</gene>
<dbReference type="GO" id="GO:0006364">
    <property type="term" value="P:rRNA processing"/>
    <property type="evidence" value="ECO:0007669"/>
    <property type="project" value="UniProtKB-KW"/>
</dbReference>
<dbReference type="GO" id="GO:0032040">
    <property type="term" value="C:small-subunit processome"/>
    <property type="evidence" value="ECO:0007669"/>
    <property type="project" value="InterPro"/>
</dbReference>
<keyword evidence="2" id="KW-0690">Ribosome biogenesis</keyword>
<evidence type="ECO:0000256" key="9">
    <source>
        <dbReference type="SAM" id="MobiDB-lite"/>
    </source>
</evidence>
<dbReference type="FunCoup" id="A0A0D2USX4">
    <property type="interactions" value="492"/>
</dbReference>
<reference evidence="12" key="1">
    <citation type="submission" date="2011-02" db="EMBL/GenBank/DDBJ databases">
        <title>The Genome Sequence of Capsaspora owczarzaki ATCC 30864.</title>
        <authorList>
            <person name="Russ C."/>
            <person name="Cuomo C."/>
            <person name="Burger G."/>
            <person name="Gray M.W."/>
            <person name="Holland P.W.H."/>
            <person name="King N."/>
            <person name="Lang F.B.F."/>
            <person name="Roger A.J."/>
            <person name="Ruiz-Trillo I."/>
            <person name="Young S.K."/>
            <person name="Zeng Q."/>
            <person name="Gargeya S."/>
            <person name="Alvarado L."/>
            <person name="Berlin A."/>
            <person name="Chapman S.B."/>
            <person name="Chen Z."/>
            <person name="Freedman E."/>
            <person name="Gellesch M."/>
            <person name="Goldberg J."/>
            <person name="Griggs A."/>
            <person name="Gujja S."/>
            <person name="Heilman E."/>
            <person name="Heiman D."/>
            <person name="Howarth C."/>
            <person name="Mehta T."/>
            <person name="Neiman D."/>
            <person name="Pearson M."/>
            <person name="Roberts A."/>
            <person name="Saif S."/>
            <person name="Shea T."/>
            <person name="Shenoy N."/>
            <person name="Sisk P."/>
            <person name="Stolte C."/>
            <person name="Sykes S."/>
            <person name="White J."/>
            <person name="Yandava C."/>
            <person name="Haas B."/>
            <person name="Nusbaum C."/>
            <person name="Birren B."/>
        </authorList>
    </citation>
    <scope>NUCLEOTIDE SEQUENCE</scope>
    <source>
        <strain evidence="12">ATCC 30864</strain>
    </source>
</reference>
<feature type="domain" description="WD repeat-containing protein 75 second beta-propeller" evidence="10">
    <location>
        <begin position="735"/>
        <end position="806"/>
    </location>
</feature>
<dbReference type="EMBL" id="KE346376">
    <property type="protein sequence ID" value="KJE98056.1"/>
    <property type="molecule type" value="Genomic_DNA"/>
</dbReference>
<feature type="repeat" description="WD" evidence="8">
    <location>
        <begin position="478"/>
        <end position="519"/>
    </location>
</feature>
<dbReference type="InterPro" id="IPR036322">
    <property type="entry name" value="WD40_repeat_dom_sf"/>
</dbReference>
<dbReference type="SUPFAM" id="SSF50978">
    <property type="entry name" value="WD40 repeat-like"/>
    <property type="match status" value="2"/>
</dbReference>
<evidence type="ECO:0000256" key="4">
    <source>
        <dbReference type="ARBA" id="ARBA00022574"/>
    </source>
</evidence>
<feature type="region of interest" description="Disordered" evidence="9">
    <location>
        <begin position="1"/>
        <end position="226"/>
    </location>
</feature>
<organism evidence="11 12">
    <name type="scientific">Capsaspora owczarzaki (strain ATCC 30864)</name>
    <dbReference type="NCBI Taxonomy" id="595528"/>
    <lineage>
        <taxon>Eukaryota</taxon>
        <taxon>Filasterea</taxon>
        <taxon>Capsaspora</taxon>
    </lineage>
</organism>
<dbReference type="GO" id="GO:2000234">
    <property type="term" value="P:positive regulation of rRNA processing"/>
    <property type="evidence" value="ECO:0007669"/>
    <property type="project" value="TreeGrafter"/>
</dbReference>
<evidence type="ECO:0000259" key="10">
    <source>
        <dbReference type="Pfam" id="PF23769"/>
    </source>
</evidence>
<dbReference type="PANTHER" id="PTHR44215">
    <property type="entry name" value="WD REPEAT-CONTAINING PROTEIN 75"/>
    <property type="match status" value="1"/>
</dbReference>
<dbReference type="Pfam" id="PF23869">
    <property type="entry name" value="Beta-prop_WDR75_1st"/>
    <property type="match status" value="1"/>
</dbReference>
<dbReference type="GO" id="GO:0045943">
    <property type="term" value="P:positive regulation of transcription by RNA polymerase I"/>
    <property type="evidence" value="ECO:0007669"/>
    <property type="project" value="InterPro"/>
</dbReference>
<dbReference type="STRING" id="595528.A0A0D2USX4"/>
<evidence type="ECO:0000256" key="6">
    <source>
        <dbReference type="ARBA" id="ARBA00023163"/>
    </source>
</evidence>
<dbReference type="InterPro" id="IPR001680">
    <property type="entry name" value="WD40_rpt"/>
</dbReference>
<evidence type="ECO:0000256" key="8">
    <source>
        <dbReference type="PROSITE-ProRule" id="PRU00221"/>
    </source>
</evidence>
<feature type="compositionally biased region" description="Pro residues" evidence="9">
    <location>
        <begin position="20"/>
        <end position="30"/>
    </location>
</feature>
<feature type="domain" description="WD repeat-containing protein 75 second beta-propeller" evidence="10">
    <location>
        <begin position="843"/>
        <end position="1002"/>
    </location>
</feature>
<dbReference type="Proteomes" id="UP000008743">
    <property type="component" value="Unassembled WGS sequence"/>
</dbReference>
<proteinExistence type="predicted"/>
<evidence type="ECO:0000256" key="2">
    <source>
        <dbReference type="ARBA" id="ARBA00022517"/>
    </source>
</evidence>
<dbReference type="InterPro" id="IPR053826">
    <property type="entry name" value="WDR75"/>
</dbReference>
<feature type="compositionally biased region" description="Low complexity" evidence="9">
    <location>
        <begin position="73"/>
        <end position="97"/>
    </location>
</feature>
<dbReference type="GO" id="GO:0003723">
    <property type="term" value="F:RNA binding"/>
    <property type="evidence" value="ECO:0007669"/>
    <property type="project" value="InterPro"/>
</dbReference>
<feature type="compositionally biased region" description="Low complexity" evidence="9">
    <location>
        <begin position="120"/>
        <end position="130"/>
    </location>
</feature>
<evidence type="ECO:0000313" key="11">
    <source>
        <dbReference type="EMBL" id="KJE98056.1"/>
    </source>
</evidence>
<keyword evidence="4 8" id="KW-0853">WD repeat</keyword>
<evidence type="ECO:0000256" key="5">
    <source>
        <dbReference type="ARBA" id="ARBA00022737"/>
    </source>
</evidence>
<dbReference type="InterPro" id="IPR011047">
    <property type="entry name" value="Quinoprotein_ADH-like_sf"/>
</dbReference>
<dbReference type="PANTHER" id="PTHR44215:SF1">
    <property type="entry name" value="WD REPEAT-CONTAINING PROTEIN 75"/>
    <property type="match status" value="1"/>
</dbReference>
<accession>A0A0D2USX4</accession>
<evidence type="ECO:0000256" key="7">
    <source>
        <dbReference type="ARBA" id="ARBA00023242"/>
    </source>
</evidence>
<dbReference type="PROSITE" id="PS50294">
    <property type="entry name" value="WD_REPEATS_REGION"/>
    <property type="match status" value="1"/>
</dbReference>
<feature type="repeat" description="WD" evidence="8">
    <location>
        <begin position="530"/>
        <end position="571"/>
    </location>
</feature>
<dbReference type="eggNOG" id="KOG1963">
    <property type="taxonomic scope" value="Eukaryota"/>
</dbReference>
<dbReference type="RefSeq" id="XP_004342692.1">
    <property type="nucleotide sequence ID" value="XM_004342643.2"/>
</dbReference>
<dbReference type="Pfam" id="PF23769">
    <property type="entry name" value="Beta-prop_WDR75_2nd"/>
    <property type="match status" value="3"/>
</dbReference>
<name>A0A0D2USX4_CAPO3</name>
<dbReference type="Gene3D" id="2.130.10.10">
    <property type="entry name" value="YVTN repeat-like/Quinoprotein amine dehydrogenase"/>
    <property type="match status" value="5"/>
</dbReference>
<dbReference type="PhylomeDB" id="A0A0D2USX4"/>
<dbReference type="InterPro" id="IPR057644">
    <property type="entry name" value="Beta-prop_WDR75_2nd"/>
</dbReference>
<dbReference type="OrthoDB" id="4096at2759"/>
<dbReference type="InterPro" id="IPR015943">
    <property type="entry name" value="WD40/YVTN_repeat-like_dom_sf"/>
</dbReference>
<comment type="subcellular location">
    <subcellularLocation>
        <location evidence="1">Nucleus</location>
        <location evidence="1">Nucleolus</location>
    </subcellularLocation>
</comment>
<dbReference type="PROSITE" id="PS50082">
    <property type="entry name" value="WD_REPEATS_2"/>
    <property type="match status" value="2"/>
</dbReference>
<feature type="domain" description="WD repeat-containing protein 75 second beta-propeller" evidence="10">
    <location>
        <begin position="629"/>
        <end position="695"/>
    </location>
</feature>
<keyword evidence="5" id="KW-0677">Repeat</keyword>
<dbReference type="InParanoid" id="A0A0D2USX4"/>
<keyword evidence="3" id="KW-0698">rRNA processing</keyword>
<feature type="compositionally biased region" description="Acidic residues" evidence="9">
    <location>
        <begin position="177"/>
        <end position="201"/>
    </location>
</feature>